<accession>A0AAJ8BNV4</accession>
<reference evidence="1" key="2">
    <citation type="submission" date="2025-08" db="UniProtKB">
        <authorList>
            <consortium name="RefSeq"/>
        </authorList>
    </citation>
    <scope>IDENTIFICATION</scope>
</reference>
<dbReference type="KEGG" id="ang:An07g05470"/>
<organism evidence="1">
    <name type="scientific">Aspergillus niger</name>
    <dbReference type="NCBI Taxonomy" id="5061"/>
    <lineage>
        <taxon>Eukaryota</taxon>
        <taxon>Fungi</taxon>
        <taxon>Dikarya</taxon>
        <taxon>Ascomycota</taxon>
        <taxon>Pezizomycotina</taxon>
        <taxon>Eurotiomycetes</taxon>
        <taxon>Eurotiomycetidae</taxon>
        <taxon>Eurotiales</taxon>
        <taxon>Aspergillaceae</taxon>
        <taxon>Aspergillus</taxon>
        <taxon>Aspergillus subgen. Circumdati</taxon>
    </lineage>
</organism>
<dbReference type="RefSeq" id="XP_059600953.1">
    <property type="nucleotide sequence ID" value="XM_059748477.1"/>
</dbReference>
<proteinExistence type="predicted"/>
<evidence type="ECO:0000313" key="1">
    <source>
        <dbReference type="RefSeq" id="XP_059600953.1"/>
    </source>
</evidence>
<dbReference type="GeneID" id="84591405"/>
<dbReference type="VEuPathDB" id="FungiDB:An07g05470"/>
<protein>
    <submittedName>
        <fullName evidence="1">Uncharacterized protein</fullName>
    </submittedName>
</protein>
<reference evidence="1" key="1">
    <citation type="submission" date="2025-02" db="EMBL/GenBank/DDBJ databases">
        <authorList>
            <consortium name="NCBI Genome Project"/>
        </authorList>
    </citation>
    <scope>NUCLEOTIDE SEQUENCE</scope>
</reference>
<dbReference type="AlphaFoldDB" id="A0AAJ8BNV4"/>
<name>A0AAJ8BNV4_ASPNG</name>
<gene>
    <name evidence="1" type="ORF">An07g05470</name>
</gene>
<sequence>MYGFSHQSRQHCLPEPAELAAGSAPVAVVIYEVLMGSVAKDFW</sequence>